<gene>
    <name evidence="28" type="ORF">QBC42DRAFT_23386</name>
</gene>
<feature type="domain" description="P-type ATPase C-terminal" evidence="27">
    <location>
        <begin position="1097"/>
        <end position="1346"/>
    </location>
</feature>
<feature type="binding site" evidence="21">
    <location>
        <position position="618"/>
    </location>
    <ligand>
        <name>ATP</name>
        <dbReference type="ChEBI" id="CHEBI:30616"/>
    </ligand>
</feature>
<dbReference type="EC" id="7.6.2.1" evidence="23"/>
<dbReference type="GO" id="GO:0007163">
    <property type="term" value="P:establishment or maintenance of cell polarity"/>
    <property type="evidence" value="ECO:0007669"/>
    <property type="project" value="UniProtKB-ARBA"/>
</dbReference>
<feature type="binding site" evidence="21">
    <location>
        <position position="816"/>
    </location>
    <ligand>
        <name>ATP</name>
        <dbReference type="ChEBI" id="CHEBI:30616"/>
    </ligand>
</feature>
<dbReference type="SUPFAM" id="SSF81665">
    <property type="entry name" value="Calcium ATPase, transmembrane domain M"/>
    <property type="match status" value="1"/>
</dbReference>
<feature type="binding site" evidence="22">
    <location>
        <position position="1075"/>
    </location>
    <ligand>
        <name>Mg(2+)</name>
        <dbReference type="ChEBI" id="CHEBI:18420"/>
    </ligand>
</feature>
<evidence type="ECO:0000256" key="9">
    <source>
        <dbReference type="ARBA" id="ARBA00022840"/>
    </source>
</evidence>
<keyword evidence="9 21" id="KW-0067">ATP-binding</keyword>
<feature type="binding site" evidence="21">
    <location>
        <position position="793"/>
    </location>
    <ligand>
        <name>ATP</name>
        <dbReference type="ChEBI" id="CHEBI:30616"/>
    </ligand>
</feature>
<dbReference type="FunFam" id="3.40.50.1000:FF:000108">
    <property type="entry name" value="Phospholipid-transporting ATPase"/>
    <property type="match status" value="1"/>
</dbReference>
<feature type="binding site" evidence="21">
    <location>
        <position position="619"/>
    </location>
    <ligand>
        <name>ATP</name>
        <dbReference type="ChEBI" id="CHEBI:30616"/>
    </ligand>
</feature>
<feature type="transmembrane region" description="Helical" evidence="23">
    <location>
        <begin position="1160"/>
        <end position="1181"/>
    </location>
</feature>
<comment type="catalytic activity">
    <reaction evidence="15 23">
        <text>ATP + H2O + phospholipidSide 1 = ADP + phosphate + phospholipidSide 2.</text>
        <dbReference type="EC" id="7.6.2.1"/>
    </reaction>
</comment>
<evidence type="ECO:0000256" key="15">
    <source>
        <dbReference type="ARBA" id="ARBA00034036"/>
    </source>
</evidence>
<dbReference type="InterPro" id="IPR044492">
    <property type="entry name" value="P_typ_ATPase_HD_dom"/>
</dbReference>
<comment type="catalytic activity">
    <reaction evidence="19">
        <text>a 1,2-diacyl-sn-glycero-3-phosphocholine(out) + ATP + H2O = a 1,2-diacyl-sn-glycero-3-phosphocholine(in) + ADP + phosphate + H(+)</text>
        <dbReference type="Rhea" id="RHEA:38583"/>
        <dbReference type="ChEBI" id="CHEBI:15377"/>
        <dbReference type="ChEBI" id="CHEBI:15378"/>
        <dbReference type="ChEBI" id="CHEBI:30616"/>
        <dbReference type="ChEBI" id="CHEBI:43474"/>
        <dbReference type="ChEBI" id="CHEBI:57643"/>
        <dbReference type="ChEBI" id="CHEBI:456216"/>
    </reaction>
    <physiologicalReaction direction="left-to-right" evidence="19">
        <dbReference type="Rhea" id="RHEA:38584"/>
    </physiologicalReaction>
</comment>
<dbReference type="GO" id="GO:0140351">
    <property type="term" value="F:glycosylceramide flippase activity"/>
    <property type="evidence" value="ECO:0007669"/>
    <property type="project" value="UniProtKB-ARBA"/>
</dbReference>
<feature type="binding site" evidence="21">
    <location>
        <position position="1075"/>
    </location>
    <ligand>
        <name>ATP</name>
        <dbReference type="ChEBI" id="CHEBI:30616"/>
    </ligand>
</feature>
<keyword evidence="10 22" id="KW-0460">Magnesium</keyword>
<dbReference type="SUPFAM" id="SSF56784">
    <property type="entry name" value="HAD-like"/>
    <property type="match status" value="1"/>
</dbReference>
<dbReference type="GO" id="GO:0070867">
    <property type="term" value="C:mating projection tip membrane"/>
    <property type="evidence" value="ECO:0007669"/>
    <property type="project" value="UniProtKB-ARBA"/>
</dbReference>
<dbReference type="Pfam" id="PF16212">
    <property type="entry name" value="PhoLip_ATPase_C"/>
    <property type="match status" value="1"/>
</dbReference>
<evidence type="ECO:0000256" key="11">
    <source>
        <dbReference type="ARBA" id="ARBA00022967"/>
    </source>
</evidence>
<evidence type="ECO:0000313" key="28">
    <source>
        <dbReference type="EMBL" id="KAK4458467.1"/>
    </source>
</evidence>
<evidence type="ECO:0000256" key="20">
    <source>
        <dbReference type="PIRSR" id="PIRSR606539-1"/>
    </source>
</evidence>
<evidence type="ECO:0000259" key="26">
    <source>
        <dbReference type="Pfam" id="PF16209"/>
    </source>
</evidence>
<feature type="binding site" evidence="21">
    <location>
        <position position="851"/>
    </location>
    <ligand>
        <name>ATP</name>
        <dbReference type="ChEBI" id="CHEBI:30616"/>
    </ligand>
</feature>
<keyword evidence="12 23" id="KW-1133">Transmembrane helix</keyword>
<evidence type="ECO:0000256" key="1">
    <source>
        <dbReference type="ARBA" id="ARBA00001946"/>
    </source>
</evidence>
<feature type="transmembrane region" description="Helical" evidence="23">
    <location>
        <begin position="500"/>
        <end position="521"/>
    </location>
</feature>
<feature type="domain" description="P-type ATPase N-terminal" evidence="26">
    <location>
        <begin position="106"/>
        <end position="163"/>
    </location>
</feature>
<evidence type="ECO:0000256" key="4">
    <source>
        <dbReference type="ARBA" id="ARBA00022448"/>
    </source>
</evidence>
<keyword evidence="4" id="KW-0813">Transport</keyword>
<dbReference type="Gene3D" id="3.40.1110.10">
    <property type="entry name" value="Calcium-transporting ATPase, cytoplasmic domain N"/>
    <property type="match status" value="1"/>
</dbReference>
<keyword evidence="5" id="KW-1003">Cell membrane</keyword>
<feature type="transmembrane region" description="Helical" evidence="23">
    <location>
        <begin position="1277"/>
        <end position="1297"/>
    </location>
</feature>
<evidence type="ECO:0000259" key="27">
    <source>
        <dbReference type="Pfam" id="PF16212"/>
    </source>
</evidence>
<feature type="transmembrane region" description="Helical" evidence="23">
    <location>
        <begin position="1252"/>
        <end position="1270"/>
    </location>
</feature>
<feature type="binding site" evidence="21">
    <location>
        <position position="752"/>
    </location>
    <ligand>
        <name>ATP</name>
        <dbReference type="ChEBI" id="CHEBI:30616"/>
    </ligand>
</feature>
<keyword evidence="7 22" id="KW-0479">Metal-binding</keyword>
<evidence type="ECO:0000256" key="22">
    <source>
        <dbReference type="PIRSR" id="PIRSR606539-3"/>
    </source>
</evidence>
<evidence type="ECO:0000256" key="5">
    <source>
        <dbReference type="ARBA" id="ARBA00022475"/>
    </source>
</evidence>
<dbReference type="GO" id="GO:0006897">
    <property type="term" value="P:endocytosis"/>
    <property type="evidence" value="ECO:0007669"/>
    <property type="project" value="UniProtKB-ARBA"/>
</dbReference>
<evidence type="ECO:0000256" key="14">
    <source>
        <dbReference type="ARBA" id="ARBA00023136"/>
    </source>
</evidence>
<feature type="binding site" evidence="21">
    <location>
        <position position="1074"/>
    </location>
    <ligand>
        <name>ATP</name>
        <dbReference type="ChEBI" id="CHEBI:30616"/>
    </ligand>
</feature>
<reference evidence="28" key="1">
    <citation type="journal article" date="2023" name="Mol. Phylogenet. Evol.">
        <title>Genome-scale phylogeny and comparative genomics of the fungal order Sordariales.</title>
        <authorList>
            <person name="Hensen N."/>
            <person name="Bonometti L."/>
            <person name="Westerberg I."/>
            <person name="Brannstrom I.O."/>
            <person name="Guillou S."/>
            <person name="Cros-Aarteil S."/>
            <person name="Calhoun S."/>
            <person name="Haridas S."/>
            <person name="Kuo A."/>
            <person name="Mondo S."/>
            <person name="Pangilinan J."/>
            <person name="Riley R."/>
            <person name="LaButti K."/>
            <person name="Andreopoulos B."/>
            <person name="Lipzen A."/>
            <person name="Chen C."/>
            <person name="Yan M."/>
            <person name="Daum C."/>
            <person name="Ng V."/>
            <person name="Clum A."/>
            <person name="Steindorff A."/>
            <person name="Ohm R.A."/>
            <person name="Martin F."/>
            <person name="Silar P."/>
            <person name="Natvig D.O."/>
            <person name="Lalanne C."/>
            <person name="Gautier V."/>
            <person name="Ament-Velasquez S.L."/>
            <person name="Kruys A."/>
            <person name="Hutchinson M.I."/>
            <person name="Powell A.J."/>
            <person name="Barry K."/>
            <person name="Miller A.N."/>
            <person name="Grigoriev I.V."/>
            <person name="Debuchy R."/>
            <person name="Gladieux P."/>
            <person name="Hiltunen Thoren M."/>
            <person name="Johannesson H."/>
        </authorList>
    </citation>
    <scope>NUCLEOTIDE SEQUENCE</scope>
    <source>
        <strain evidence="28">PSN324</strain>
    </source>
</reference>
<dbReference type="InterPro" id="IPR023214">
    <property type="entry name" value="HAD_sf"/>
</dbReference>
<comment type="cofactor">
    <cofactor evidence="1 22">
        <name>Mg(2+)</name>
        <dbReference type="ChEBI" id="CHEBI:18420"/>
    </cofactor>
</comment>
<evidence type="ECO:0000256" key="25">
    <source>
        <dbReference type="SAM" id="MobiDB-lite"/>
    </source>
</evidence>
<feature type="binding site" evidence="22">
    <location>
        <position position="618"/>
    </location>
    <ligand>
        <name>Mg(2+)</name>
        <dbReference type="ChEBI" id="CHEBI:18420"/>
    </ligand>
</feature>
<dbReference type="SFLD" id="SFLDF00027">
    <property type="entry name" value="p-type_atpase"/>
    <property type="match status" value="1"/>
</dbReference>
<feature type="transmembrane region" description="Helical" evidence="23">
    <location>
        <begin position="551"/>
        <end position="572"/>
    </location>
</feature>
<feature type="transmembrane region" description="Helical" evidence="23">
    <location>
        <begin position="1317"/>
        <end position="1337"/>
    </location>
</feature>
<feature type="transmembrane region" description="Helical" evidence="23">
    <location>
        <begin position="1211"/>
        <end position="1232"/>
    </location>
</feature>
<keyword evidence="11 23" id="KW-1278">Translocase</keyword>
<evidence type="ECO:0000256" key="23">
    <source>
        <dbReference type="RuleBase" id="RU362033"/>
    </source>
</evidence>
<dbReference type="SUPFAM" id="SSF81653">
    <property type="entry name" value="Calcium ATPase, transduction domain A"/>
    <property type="match status" value="1"/>
</dbReference>
<dbReference type="Proteomes" id="UP001321749">
    <property type="component" value="Unassembled WGS sequence"/>
</dbReference>
<feature type="compositionally biased region" description="Polar residues" evidence="25">
    <location>
        <begin position="1423"/>
        <end position="1439"/>
    </location>
</feature>
<keyword evidence="24" id="KW-0175">Coiled coil</keyword>
<dbReference type="InterPro" id="IPR036412">
    <property type="entry name" value="HAD-like_sf"/>
</dbReference>
<protein>
    <recommendedName>
        <fullName evidence="23">Phospholipid-transporting ATPase</fullName>
        <ecNumber evidence="23">7.6.2.1</ecNumber>
    </recommendedName>
</protein>
<reference evidence="28" key="2">
    <citation type="submission" date="2023-06" db="EMBL/GenBank/DDBJ databases">
        <authorList>
            <consortium name="Lawrence Berkeley National Laboratory"/>
            <person name="Mondo S.J."/>
            <person name="Hensen N."/>
            <person name="Bonometti L."/>
            <person name="Westerberg I."/>
            <person name="Brannstrom I.O."/>
            <person name="Guillou S."/>
            <person name="Cros-Aarteil S."/>
            <person name="Calhoun S."/>
            <person name="Haridas S."/>
            <person name="Kuo A."/>
            <person name="Pangilinan J."/>
            <person name="Riley R."/>
            <person name="Labutti K."/>
            <person name="Andreopoulos B."/>
            <person name="Lipzen A."/>
            <person name="Chen C."/>
            <person name="Yanf M."/>
            <person name="Daum C."/>
            <person name="Ng V."/>
            <person name="Clum A."/>
            <person name="Steindorff A."/>
            <person name="Ohm R."/>
            <person name="Martin F."/>
            <person name="Silar P."/>
            <person name="Natvig D."/>
            <person name="Lalanne C."/>
            <person name="Gautier V."/>
            <person name="Ament-Velasquez S.L."/>
            <person name="Kruys A."/>
            <person name="Hutchinson M.I."/>
            <person name="Powell A.J."/>
            <person name="Barry K."/>
            <person name="Miller A.N."/>
            <person name="Grigoriev I.V."/>
            <person name="Debuchy R."/>
            <person name="Gladieux P."/>
            <person name="Thoren M.H."/>
            <person name="Johannesson H."/>
        </authorList>
    </citation>
    <scope>NUCLEOTIDE SEQUENCE</scope>
    <source>
        <strain evidence="28">PSN324</strain>
    </source>
</reference>
<organism evidence="28 29">
    <name type="scientific">Cladorrhinum samala</name>
    <dbReference type="NCBI Taxonomy" id="585594"/>
    <lineage>
        <taxon>Eukaryota</taxon>
        <taxon>Fungi</taxon>
        <taxon>Dikarya</taxon>
        <taxon>Ascomycota</taxon>
        <taxon>Pezizomycotina</taxon>
        <taxon>Sordariomycetes</taxon>
        <taxon>Sordariomycetidae</taxon>
        <taxon>Sordariales</taxon>
        <taxon>Podosporaceae</taxon>
        <taxon>Cladorrhinum</taxon>
    </lineage>
</organism>
<comment type="catalytic activity">
    <reaction evidence="17">
        <text>a beta-D-glucosyl-(1&lt;-&gt;1')-N-acylsphing-4-enine(out) + ATP + H2O = a beta-D-glucosyl-(1&lt;-&gt;1')-N-acylsphing-4-enine(in) + ADP + phosphate + H(+)</text>
        <dbReference type="Rhea" id="RHEA:66036"/>
        <dbReference type="ChEBI" id="CHEBI:15377"/>
        <dbReference type="ChEBI" id="CHEBI:15378"/>
        <dbReference type="ChEBI" id="CHEBI:22801"/>
        <dbReference type="ChEBI" id="CHEBI:30616"/>
        <dbReference type="ChEBI" id="CHEBI:43474"/>
        <dbReference type="ChEBI" id="CHEBI:456216"/>
    </reaction>
    <physiologicalReaction direction="left-to-right" evidence="17">
        <dbReference type="Rhea" id="RHEA:66037"/>
    </physiologicalReaction>
</comment>
<dbReference type="GO" id="GO:0005524">
    <property type="term" value="F:ATP binding"/>
    <property type="evidence" value="ECO:0007669"/>
    <property type="project" value="UniProtKB-UniRule"/>
</dbReference>
<keyword evidence="14 23" id="KW-0472">Membrane</keyword>
<sequence length="1540" mass="172442">MAPPIVTTNEGGGDSEPEISTLRTRWATRKMTIKSSSLKRLSLKGRAHNRTQSLAAEKKMQATGSGDATGQEQEGGNASDPQDLEGGAAPRKLYFGLPLPKELQDEEGKPFQQYPRNKIRTAKYTPLSFIPKNLFFQFQNVANIFFLFLVILVIFPIFGGVNPGLNAVPLIFIICVTAVKDAIEDYRRTILDNELNNAPVHRLLGVENVNVEEDNVSLWRRIKKATSRFFGALWHSIEGLWKKEEETPAQQTSGPADPRMSIETRSTPWEAVASPMSRNSFVSAQEEIQMTPVPSPLPRKAEDMPSMSTAVENEAVLLQTVKGDLLNNDLPISGKARFHRDAWKSLVVGDFVRIYNNDELPADIIILATSDPDGSCYVETKNLDGETNLKVRSALRCGRSLKHARDCERAQFMIDSEPPQPNLYKYHGAINWCQKVPWDPKGEPRAMSEPITIDNMLLRGCNLRNTEWALGVVVFTGHDTKIMMNAGITPSKRARIARELNFNVICNFGILLAMCLVAALVNGVDWAKTDASHSYFEYGSIGKTPELTGFITFWAAVIVFQNLIPISLYISLEIVRTLQAYFIYSDLGMYYDKIDQPCIPKSWNISDDVGQIEYIFSDKTGTLTQNVMEFKKATINGQPYGEAYTEAQAGMNKRAGIDVEVEAAKIRAEIADAKVRALQGLRALHANPYLHDDDMTFIAPDFVEDLTGKNGPEQQQANEQFMLALALCHTVISEKVPGNPPKMLFKAQSPDEAALVATARDMGFTVLGSTSDGITVNVMGEERHYTVLNTIEFNSSRKRMSAIIKMPDGRILLFCKGADSIIYARLKKGEQQELRRETAKHLEMFAVEGLRTLCIAQRELTEHEYREWRKEHDLAATALENREEKLEEVADQIERDLTLLGGTAIEDRLQDGVPDTIELLGDAGIKLWVLTGDKVETAINIGFSCNLLNNDMDLLRIQINEDESGMSSEDDYIAMAREQLESCLAKFNMTGSDEELKLAKKDHEPPAATHGLVIDGFTLRWALSDALKQKFLLLCKQCKSVLCCRVSPAQKAAVVAMVKTGLDVMTLSIGDGANDVAMIQEADVGVGIAGVEGRQAVMSSDYAIGQFRFLQRLVLVHGRWSYRRLAESISNFFYKNMIWTFAIFWFQIYCNFDIAYIYEYTYILMFNLFFTSVPVILMGVLDQDVTDTVSLLVPQLYRRGIERKEWTQTKFWFYMVDGVYQSAACFFIPYVFVTLTATAAGTGLDIAERTRLGCYIAHPAVITINAYILINTYRWDWLMLLAIFISDIFIFFWTGVYTSSTFAATFYRAAPQIYGELTFWMCFIVTPAICLLPRAAIKCIQKVMFPLDVDIIREQAKQGLIGDENDKAANSVAADGLEGTSTGSSRSSGKLSGKLSSRSRKSKHQQYASVDEDRRPIYPPSIATHNTRAQNGSDGTNYMMQGRPSTDMLEDEQTQVQQEPPVAARPSIDRARPSYDRVRRSMDRVRPSFEASNDFTSAARLSRIESSHSAQGLPGQRRFNLTTVRKRGLSAFSKKSIEEQ</sequence>
<proteinExistence type="inferred from homology"/>
<evidence type="ECO:0000256" key="21">
    <source>
        <dbReference type="PIRSR" id="PIRSR606539-2"/>
    </source>
</evidence>
<dbReference type="CDD" id="cd02073">
    <property type="entry name" value="P-type_ATPase_APLT_Dnf-like"/>
    <property type="match status" value="1"/>
</dbReference>
<comment type="catalytic activity">
    <reaction evidence="16">
        <text>a 1,2-diacyl-sn-glycero-3-phosphoethanolamine(out) + ATP + H2O = a 1,2-diacyl-sn-glycero-3-phosphoethanolamine(in) + ADP + phosphate + H(+)</text>
        <dbReference type="Rhea" id="RHEA:66132"/>
        <dbReference type="ChEBI" id="CHEBI:15377"/>
        <dbReference type="ChEBI" id="CHEBI:15378"/>
        <dbReference type="ChEBI" id="CHEBI:30616"/>
        <dbReference type="ChEBI" id="CHEBI:43474"/>
        <dbReference type="ChEBI" id="CHEBI:64612"/>
        <dbReference type="ChEBI" id="CHEBI:456216"/>
    </reaction>
    <physiologicalReaction direction="left-to-right" evidence="16">
        <dbReference type="Rhea" id="RHEA:66133"/>
    </physiologicalReaction>
</comment>
<dbReference type="GO" id="GO:0099040">
    <property type="term" value="P:ceramide translocation"/>
    <property type="evidence" value="ECO:0007669"/>
    <property type="project" value="UniProtKB-ARBA"/>
</dbReference>
<dbReference type="Gene3D" id="2.70.150.10">
    <property type="entry name" value="Calcium-transporting ATPase, cytoplasmic transduction domain A"/>
    <property type="match status" value="1"/>
</dbReference>
<feature type="binding site" evidence="21">
    <location>
        <position position="1045"/>
    </location>
    <ligand>
        <name>ATP</name>
        <dbReference type="ChEBI" id="CHEBI:30616"/>
    </ligand>
</feature>
<dbReference type="InterPro" id="IPR018303">
    <property type="entry name" value="ATPase_P-typ_P_site"/>
</dbReference>
<feature type="binding site" evidence="21">
    <location>
        <position position="1051"/>
    </location>
    <ligand>
        <name>ATP</name>
        <dbReference type="ChEBI" id="CHEBI:30616"/>
    </ligand>
</feature>
<dbReference type="PANTHER" id="PTHR24092">
    <property type="entry name" value="PROBABLE PHOSPHOLIPID-TRANSPORTING ATPASE"/>
    <property type="match status" value="1"/>
</dbReference>
<dbReference type="Gene3D" id="3.40.50.1000">
    <property type="entry name" value="HAD superfamily/HAD-like"/>
    <property type="match status" value="1"/>
</dbReference>
<comment type="subcellular location">
    <subcellularLocation>
        <location evidence="2">Cell membrane</location>
        <topology evidence="2">Multi-pass membrane protein</topology>
    </subcellularLocation>
    <subcellularLocation>
        <location evidence="23">Membrane</location>
        <topology evidence="23">Multi-pass membrane protein</topology>
    </subcellularLocation>
</comment>
<dbReference type="GO" id="GO:0016887">
    <property type="term" value="F:ATP hydrolysis activity"/>
    <property type="evidence" value="ECO:0007669"/>
    <property type="project" value="InterPro"/>
</dbReference>
<feature type="coiled-coil region" evidence="24">
    <location>
        <begin position="869"/>
        <end position="896"/>
    </location>
</feature>
<feature type="binding site" evidence="21">
    <location>
        <position position="933"/>
    </location>
    <ligand>
        <name>ATP</name>
        <dbReference type="ChEBI" id="CHEBI:30616"/>
    </ligand>
</feature>
<dbReference type="Pfam" id="PF16209">
    <property type="entry name" value="PhoLip_ATPase_N"/>
    <property type="match status" value="1"/>
</dbReference>
<evidence type="ECO:0000256" key="8">
    <source>
        <dbReference type="ARBA" id="ARBA00022741"/>
    </source>
</evidence>
<evidence type="ECO:0000256" key="6">
    <source>
        <dbReference type="ARBA" id="ARBA00022692"/>
    </source>
</evidence>
<dbReference type="InterPro" id="IPR032630">
    <property type="entry name" value="P_typ_ATPase_c"/>
</dbReference>
<dbReference type="FunFam" id="3.40.50.1000:FF:000001">
    <property type="entry name" value="Phospholipid-transporting ATPase IC"/>
    <property type="match status" value="1"/>
</dbReference>
<feature type="active site" description="4-aspartylphosphate intermediate" evidence="20">
    <location>
        <position position="618"/>
    </location>
</feature>
<dbReference type="NCBIfam" id="TIGR01652">
    <property type="entry name" value="ATPase-Plipid"/>
    <property type="match status" value="1"/>
</dbReference>
<dbReference type="EMBL" id="MU865068">
    <property type="protein sequence ID" value="KAK4458467.1"/>
    <property type="molecule type" value="Genomic_DNA"/>
</dbReference>
<feature type="region of interest" description="Disordered" evidence="25">
    <location>
        <begin position="1375"/>
        <end position="1444"/>
    </location>
</feature>
<dbReference type="SUPFAM" id="SSF81660">
    <property type="entry name" value="Metal cation-transporting ATPase, ATP-binding domain N"/>
    <property type="match status" value="1"/>
</dbReference>
<feature type="compositionally biased region" description="Low complexity" evidence="25">
    <location>
        <begin position="1379"/>
        <end position="1396"/>
    </location>
</feature>
<evidence type="ECO:0000256" key="24">
    <source>
        <dbReference type="SAM" id="Coils"/>
    </source>
</evidence>
<evidence type="ECO:0000256" key="12">
    <source>
        <dbReference type="ARBA" id="ARBA00022989"/>
    </source>
</evidence>
<feature type="compositionally biased region" description="Polar residues" evidence="25">
    <location>
        <begin position="62"/>
        <end position="80"/>
    </location>
</feature>
<comment type="catalytic activity">
    <reaction evidence="18">
        <text>a 1,2-diacyl-sn-glycero-3-phospho-L-serine(out) + ATP + H2O = a 1,2-diacyl-sn-glycero-3-phospho-L-serine(in) + ADP + phosphate + H(+)</text>
        <dbReference type="Rhea" id="RHEA:38567"/>
        <dbReference type="ChEBI" id="CHEBI:15377"/>
        <dbReference type="ChEBI" id="CHEBI:15378"/>
        <dbReference type="ChEBI" id="CHEBI:30616"/>
        <dbReference type="ChEBI" id="CHEBI:43474"/>
        <dbReference type="ChEBI" id="CHEBI:57262"/>
        <dbReference type="ChEBI" id="CHEBI:456216"/>
    </reaction>
    <physiologicalReaction direction="left-to-right" evidence="18">
        <dbReference type="Rhea" id="RHEA:38568"/>
    </physiologicalReaction>
</comment>
<dbReference type="InterPro" id="IPR023298">
    <property type="entry name" value="ATPase_P-typ_TM_dom_sf"/>
</dbReference>
<dbReference type="PRINTS" id="PR00119">
    <property type="entry name" value="CATATPASE"/>
</dbReference>
<dbReference type="InterPro" id="IPR006539">
    <property type="entry name" value="P-type_ATPase_IV"/>
</dbReference>
<feature type="binding site" evidence="21">
    <location>
        <position position="932"/>
    </location>
    <ligand>
        <name>ATP</name>
        <dbReference type="ChEBI" id="CHEBI:30616"/>
    </ligand>
</feature>
<evidence type="ECO:0000256" key="2">
    <source>
        <dbReference type="ARBA" id="ARBA00004651"/>
    </source>
</evidence>
<feature type="transmembrane region" description="Helical" evidence="23">
    <location>
        <begin position="1132"/>
        <end position="1148"/>
    </location>
</feature>
<dbReference type="GO" id="GO:1990531">
    <property type="term" value="C:phospholipid-translocating ATPase complex"/>
    <property type="evidence" value="ECO:0007669"/>
    <property type="project" value="UniProtKB-ARBA"/>
</dbReference>
<dbReference type="PANTHER" id="PTHR24092:SF180">
    <property type="entry name" value="PHOSPHOLIPID-TRANSPORTING ATPASE DNF1-RELATED"/>
    <property type="match status" value="1"/>
</dbReference>
<evidence type="ECO:0000256" key="7">
    <source>
        <dbReference type="ARBA" id="ARBA00022723"/>
    </source>
</evidence>
<dbReference type="NCBIfam" id="TIGR01494">
    <property type="entry name" value="ATPase_P-type"/>
    <property type="match status" value="1"/>
</dbReference>
<dbReference type="FunFam" id="3.40.1110.10:FF:000048">
    <property type="entry name" value="Phospholipid-transporting ATPase"/>
    <property type="match status" value="1"/>
</dbReference>
<dbReference type="GO" id="GO:0000287">
    <property type="term" value="F:magnesium ion binding"/>
    <property type="evidence" value="ECO:0007669"/>
    <property type="project" value="UniProtKB-UniRule"/>
</dbReference>
<dbReference type="InterPro" id="IPR023299">
    <property type="entry name" value="ATPase_P-typ_cyto_dom_N"/>
</dbReference>
<dbReference type="Pfam" id="PF13246">
    <property type="entry name" value="Cation_ATPase"/>
    <property type="match status" value="1"/>
</dbReference>
<feature type="binding site" evidence="21">
    <location>
        <position position="620"/>
    </location>
    <ligand>
        <name>ATP</name>
        <dbReference type="ChEBI" id="CHEBI:30616"/>
    </ligand>
</feature>
<dbReference type="SFLD" id="SFLDG00002">
    <property type="entry name" value="C1.7:_P-type_atpase_like"/>
    <property type="match status" value="1"/>
</dbReference>
<dbReference type="PROSITE" id="PS00154">
    <property type="entry name" value="ATPASE_E1_E2"/>
    <property type="match status" value="1"/>
</dbReference>
<evidence type="ECO:0000256" key="3">
    <source>
        <dbReference type="ARBA" id="ARBA00008109"/>
    </source>
</evidence>
<keyword evidence="13" id="KW-0445">Lipid transport</keyword>
<feature type="region of interest" description="Disordered" evidence="25">
    <location>
        <begin position="1"/>
        <end position="84"/>
    </location>
</feature>
<evidence type="ECO:0000256" key="16">
    <source>
        <dbReference type="ARBA" id="ARBA00049128"/>
    </source>
</evidence>
<dbReference type="GO" id="GO:0140346">
    <property type="term" value="F:phosphatidylserine flippase activity"/>
    <property type="evidence" value="ECO:0007669"/>
    <property type="project" value="UniProtKB-ARBA"/>
</dbReference>
<feature type="binding site" evidence="22">
    <location>
        <position position="1071"/>
    </location>
    <ligand>
        <name>Mg(2+)</name>
        <dbReference type="ChEBI" id="CHEBI:18420"/>
    </ligand>
</feature>
<accession>A0AAV9HG86</accession>
<name>A0AAV9HG86_9PEZI</name>
<feature type="binding site" evidence="21">
    <location>
        <position position="931"/>
    </location>
    <ligand>
        <name>ATP</name>
        <dbReference type="ChEBI" id="CHEBI:30616"/>
    </ligand>
</feature>
<evidence type="ECO:0000313" key="29">
    <source>
        <dbReference type="Proteomes" id="UP001321749"/>
    </source>
</evidence>
<keyword evidence="29" id="KW-1185">Reference proteome</keyword>
<evidence type="ECO:0000256" key="18">
    <source>
        <dbReference type="ARBA" id="ARBA00051303"/>
    </source>
</evidence>
<dbReference type="InterPro" id="IPR008250">
    <property type="entry name" value="ATPase_P-typ_transduc_dom_A_sf"/>
</dbReference>
<evidence type="ECO:0000256" key="19">
    <source>
        <dbReference type="ARBA" id="ARBA00052223"/>
    </source>
</evidence>
<dbReference type="InterPro" id="IPR032631">
    <property type="entry name" value="P-type_ATPase_N"/>
</dbReference>
<feature type="binding site" evidence="22">
    <location>
        <position position="620"/>
    </location>
    <ligand>
        <name>Mg(2+)</name>
        <dbReference type="ChEBI" id="CHEBI:18420"/>
    </ligand>
</feature>
<keyword evidence="6 23" id="KW-0812">Transmembrane</keyword>
<evidence type="ECO:0000256" key="17">
    <source>
        <dbReference type="ARBA" id="ARBA00050913"/>
    </source>
</evidence>
<comment type="similarity">
    <text evidence="3 23">Belongs to the cation transport ATPase (P-type) (TC 3.A.3) family. Type IV subfamily.</text>
</comment>
<evidence type="ECO:0000256" key="10">
    <source>
        <dbReference type="ARBA" id="ARBA00022842"/>
    </source>
</evidence>
<dbReference type="InterPro" id="IPR001757">
    <property type="entry name" value="P_typ_ATPase"/>
</dbReference>
<keyword evidence="8 21" id="KW-0547">Nucleotide-binding</keyword>
<dbReference type="SFLD" id="SFLDS00003">
    <property type="entry name" value="Haloacid_Dehalogenase"/>
    <property type="match status" value="1"/>
</dbReference>
<feature type="transmembrane region" description="Helical" evidence="23">
    <location>
        <begin position="141"/>
        <end position="158"/>
    </location>
</feature>
<comment type="caution">
    <text evidence="28">The sequence shown here is derived from an EMBL/GenBank/DDBJ whole genome shotgun (WGS) entry which is preliminary data.</text>
</comment>
<evidence type="ECO:0000256" key="13">
    <source>
        <dbReference type="ARBA" id="ARBA00023055"/>
    </source>
</evidence>